<keyword evidence="4" id="KW-0238">DNA-binding</keyword>
<keyword evidence="7" id="KW-0808">Transferase</keyword>
<reference evidence="7 8" key="1">
    <citation type="submission" date="2020-08" db="EMBL/GenBank/DDBJ databases">
        <title>Genomic Encyclopedia of Type Strains, Phase IV (KMG-IV): sequencing the most valuable type-strain genomes for metagenomic binning, comparative biology and taxonomic classification.</title>
        <authorList>
            <person name="Goeker M."/>
        </authorList>
    </citation>
    <scope>NUCLEOTIDE SEQUENCE [LARGE SCALE GENOMIC DNA]</scope>
    <source>
        <strain evidence="7 8">DSM 27026</strain>
    </source>
</reference>
<organism evidence="7 8">
    <name type="scientific">Acidocella aromatica</name>
    <dbReference type="NCBI Taxonomy" id="1303579"/>
    <lineage>
        <taxon>Bacteria</taxon>
        <taxon>Pseudomonadati</taxon>
        <taxon>Pseudomonadota</taxon>
        <taxon>Alphaproteobacteria</taxon>
        <taxon>Acetobacterales</taxon>
        <taxon>Acidocellaceae</taxon>
        <taxon>Acidocella</taxon>
    </lineage>
</organism>
<name>A0A840VB91_9PROT</name>
<dbReference type="Gene3D" id="3.40.640.10">
    <property type="entry name" value="Type I PLP-dependent aspartate aminotransferase-like (Major domain)"/>
    <property type="match status" value="1"/>
</dbReference>
<dbReference type="Pfam" id="PF00155">
    <property type="entry name" value="Aminotran_1_2"/>
    <property type="match status" value="1"/>
</dbReference>
<dbReference type="GO" id="GO:0030170">
    <property type="term" value="F:pyridoxal phosphate binding"/>
    <property type="evidence" value="ECO:0007669"/>
    <property type="project" value="InterPro"/>
</dbReference>
<evidence type="ECO:0000313" key="8">
    <source>
        <dbReference type="Proteomes" id="UP000553706"/>
    </source>
</evidence>
<dbReference type="SUPFAM" id="SSF53383">
    <property type="entry name" value="PLP-dependent transferases"/>
    <property type="match status" value="1"/>
</dbReference>
<dbReference type="RefSeq" id="WP_183266063.1">
    <property type="nucleotide sequence ID" value="NZ_JACHFJ010000004.1"/>
</dbReference>
<dbReference type="EMBL" id="JACHFJ010000004">
    <property type="protein sequence ID" value="MBB5373043.1"/>
    <property type="molecule type" value="Genomic_DNA"/>
</dbReference>
<dbReference type="InterPro" id="IPR004839">
    <property type="entry name" value="Aminotransferase_I/II_large"/>
</dbReference>
<dbReference type="InterPro" id="IPR036390">
    <property type="entry name" value="WH_DNA-bd_sf"/>
</dbReference>
<dbReference type="InterPro" id="IPR036388">
    <property type="entry name" value="WH-like_DNA-bd_sf"/>
</dbReference>
<dbReference type="CDD" id="cd07377">
    <property type="entry name" value="WHTH_GntR"/>
    <property type="match status" value="1"/>
</dbReference>
<dbReference type="PANTHER" id="PTHR46577:SF1">
    <property type="entry name" value="HTH-TYPE TRANSCRIPTIONAL REGULATORY PROTEIN GABR"/>
    <property type="match status" value="1"/>
</dbReference>
<evidence type="ECO:0000313" key="7">
    <source>
        <dbReference type="EMBL" id="MBB5373043.1"/>
    </source>
</evidence>
<keyword evidence="8" id="KW-1185">Reference proteome</keyword>
<dbReference type="InterPro" id="IPR051446">
    <property type="entry name" value="HTH_trans_reg/aminotransferase"/>
</dbReference>
<evidence type="ECO:0000256" key="1">
    <source>
        <dbReference type="ARBA" id="ARBA00005384"/>
    </source>
</evidence>
<dbReference type="InterPro" id="IPR000524">
    <property type="entry name" value="Tscrpt_reg_HTH_GntR"/>
</dbReference>
<proteinExistence type="inferred from homology"/>
<comment type="similarity">
    <text evidence="1">In the C-terminal section; belongs to the class-I pyridoxal-phosphate-dependent aminotransferase family.</text>
</comment>
<keyword evidence="3" id="KW-0805">Transcription regulation</keyword>
<dbReference type="InterPro" id="IPR015424">
    <property type="entry name" value="PyrdxlP-dep_Trfase"/>
</dbReference>
<evidence type="ECO:0000256" key="2">
    <source>
        <dbReference type="ARBA" id="ARBA00022898"/>
    </source>
</evidence>
<feature type="domain" description="HTH gntR-type" evidence="6">
    <location>
        <begin position="21"/>
        <end position="89"/>
    </location>
</feature>
<dbReference type="GO" id="GO:0003700">
    <property type="term" value="F:DNA-binding transcription factor activity"/>
    <property type="evidence" value="ECO:0007669"/>
    <property type="project" value="InterPro"/>
</dbReference>
<evidence type="ECO:0000256" key="3">
    <source>
        <dbReference type="ARBA" id="ARBA00023015"/>
    </source>
</evidence>
<dbReference type="Pfam" id="PF00392">
    <property type="entry name" value="GntR"/>
    <property type="match status" value="1"/>
</dbReference>
<dbReference type="GO" id="GO:0008483">
    <property type="term" value="F:transaminase activity"/>
    <property type="evidence" value="ECO:0007669"/>
    <property type="project" value="UniProtKB-KW"/>
</dbReference>
<dbReference type="Gene3D" id="1.10.10.10">
    <property type="entry name" value="Winged helix-like DNA-binding domain superfamily/Winged helix DNA-binding domain"/>
    <property type="match status" value="1"/>
</dbReference>
<dbReference type="SUPFAM" id="SSF46785">
    <property type="entry name" value="Winged helix' DNA-binding domain"/>
    <property type="match status" value="1"/>
</dbReference>
<accession>A0A840VB91</accession>
<keyword evidence="5" id="KW-0804">Transcription</keyword>
<evidence type="ECO:0000256" key="4">
    <source>
        <dbReference type="ARBA" id="ARBA00023125"/>
    </source>
</evidence>
<keyword evidence="2" id="KW-0663">Pyridoxal phosphate</keyword>
<dbReference type="GO" id="GO:0003677">
    <property type="term" value="F:DNA binding"/>
    <property type="evidence" value="ECO:0007669"/>
    <property type="project" value="UniProtKB-KW"/>
</dbReference>
<comment type="caution">
    <text evidence="7">The sequence shown here is derived from an EMBL/GenBank/DDBJ whole genome shotgun (WGS) entry which is preliminary data.</text>
</comment>
<dbReference type="Proteomes" id="UP000553706">
    <property type="component" value="Unassembled WGS sequence"/>
</dbReference>
<dbReference type="PRINTS" id="PR00035">
    <property type="entry name" value="HTHGNTR"/>
</dbReference>
<dbReference type="InterPro" id="IPR015421">
    <property type="entry name" value="PyrdxlP-dep_Trfase_major"/>
</dbReference>
<protein>
    <submittedName>
        <fullName evidence="7">GntR family transcriptional regulator/MocR family aminotransferase</fullName>
    </submittedName>
</protein>
<dbReference type="PANTHER" id="PTHR46577">
    <property type="entry name" value="HTH-TYPE TRANSCRIPTIONAL REGULATORY PROTEIN GABR"/>
    <property type="match status" value="1"/>
</dbReference>
<keyword evidence="7" id="KW-0032">Aminotransferase</keyword>
<sequence>MKKRASFGSLIALTLDAAQPEPLYQQLYEQLRGAIVGSRLPGGTRLPASRVLAQELKLSRNTVTSAYELLSNEGYILTRVGDGAYVANILPEDRLLPRKSSKADGPPPAASHPSLSARGRLLTELSVTAGPAQPVPFVADLPAFDAFPLHAWARLMVQSWRQVQPDMLGYADPAGYEPLRELISQHLKATRFLDCVGQDVIMTSGSQQSLDLLARVLLDHGDSVWVEEPGYVGTRSALIAAGARLVPVPVDGQGLLVSAGEMLEPRPRLIFITPSRQYPLGMTMSMERRKELLAFAEKSGAWIVEDDYDSEFRYHGTPLPAVQSLDRTGRVIYLGTFSKSLLPSFRLGFLVVPGYLARAFGNAKSVIDRHPSLLEQMTLLGFMQSGQFAAHIRRMRQLYEERQQVLIQEIERKLGGFLQITQAESGMHLVAELPDGVDDVSFCQAAKSWGVSVQPLSAYYTAEPRRNGVILGFAAIPPKSIVRGVERLAAAVASGQATPPARKLPPGPPVR</sequence>
<evidence type="ECO:0000256" key="5">
    <source>
        <dbReference type="ARBA" id="ARBA00023163"/>
    </source>
</evidence>
<gene>
    <name evidence="7" type="ORF">HNP71_001301</name>
</gene>
<dbReference type="AlphaFoldDB" id="A0A840VB91"/>
<dbReference type="CDD" id="cd00609">
    <property type="entry name" value="AAT_like"/>
    <property type="match status" value="1"/>
</dbReference>
<dbReference type="PROSITE" id="PS50949">
    <property type="entry name" value="HTH_GNTR"/>
    <property type="match status" value="1"/>
</dbReference>
<evidence type="ECO:0000259" key="6">
    <source>
        <dbReference type="PROSITE" id="PS50949"/>
    </source>
</evidence>
<dbReference type="SMART" id="SM00345">
    <property type="entry name" value="HTH_GNTR"/>
    <property type="match status" value="1"/>
</dbReference>